<comment type="caution">
    <text evidence="1">The sequence shown here is derived from an EMBL/GenBank/DDBJ whole genome shotgun (WGS) entry which is preliminary data.</text>
</comment>
<evidence type="ECO:0000313" key="2">
    <source>
        <dbReference type="Proteomes" id="UP000235611"/>
    </source>
</evidence>
<gene>
    <name evidence="1" type="ORF">BCS93_18220</name>
</gene>
<dbReference type="Proteomes" id="UP000235611">
    <property type="component" value="Unassembled WGS sequence"/>
</dbReference>
<proteinExistence type="predicted"/>
<organism evidence="1 2">
    <name type="scientific">Vibrio breoganii</name>
    <dbReference type="NCBI Taxonomy" id="553239"/>
    <lineage>
        <taxon>Bacteria</taxon>
        <taxon>Pseudomonadati</taxon>
        <taxon>Pseudomonadota</taxon>
        <taxon>Gammaproteobacteria</taxon>
        <taxon>Vibrionales</taxon>
        <taxon>Vibrionaceae</taxon>
        <taxon>Vibrio</taxon>
    </lineage>
</organism>
<evidence type="ECO:0000313" key="1">
    <source>
        <dbReference type="EMBL" id="PMP05814.1"/>
    </source>
</evidence>
<sequence>MAFVDYIPQYNFQSNTYLIGEGKVVEGTVQIRVPVLSPEYINCAVADSLTLPPINIDNLHTRCNDPIYVHGWEKYFNDILKLLSDRGYPNDVNSVFEHEGRRYSLDYYMIIVGTANRDFQLLTVGETLLHLRRQYACLCENDFSFSHHLANLVSSFRENLIALVEERAKLVGRHQIFAGIKGNERRTSFANKWKAKAQELADIEFKKNHRLTLMRCAE</sequence>
<dbReference type="AlphaFoldDB" id="A0AAP8MSZ5"/>
<accession>A0AAP8MSZ5</accession>
<reference evidence="2" key="1">
    <citation type="submission" date="2016-07" db="EMBL/GenBank/DDBJ databases">
        <title>Nontailed viruses are major unrecognized killers of bacteria in the ocean.</title>
        <authorList>
            <person name="Kauffman K."/>
            <person name="Hussain F."/>
            <person name="Yang J."/>
            <person name="Arevalo P."/>
            <person name="Brown J."/>
            <person name="Cutler M."/>
            <person name="Kelly L."/>
            <person name="Polz M.F."/>
        </authorList>
    </citation>
    <scope>NUCLEOTIDE SEQUENCE [LARGE SCALE GENOMIC DNA]</scope>
    <source>
        <strain evidence="2">10N.222.49.A5</strain>
    </source>
</reference>
<dbReference type="RefSeq" id="WP_102478187.1">
    <property type="nucleotide sequence ID" value="NZ_MDBO01000134.1"/>
</dbReference>
<protein>
    <submittedName>
        <fullName evidence="1">Uncharacterized protein</fullName>
    </submittedName>
</protein>
<name>A0AAP8MSZ5_9VIBR</name>
<dbReference type="EMBL" id="MDBO01000134">
    <property type="protein sequence ID" value="PMP05814.1"/>
    <property type="molecule type" value="Genomic_DNA"/>
</dbReference>